<dbReference type="AlphaFoldDB" id="A0A1I0F554"/>
<dbReference type="Proteomes" id="UP000199361">
    <property type="component" value="Unassembled WGS sequence"/>
</dbReference>
<reference evidence="1 2" key="1">
    <citation type="submission" date="2016-10" db="EMBL/GenBank/DDBJ databases">
        <authorList>
            <person name="de Groot N.N."/>
        </authorList>
    </citation>
    <scope>NUCLEOTIDE SEQUENCE [LARGE SCALE GENOMIC DNA]</scope>
    <source>
        <strain evidence="1 2">CGMCC 4.5598</strain>
    </source>
</reference>
<dbReference type="EMBL" id="FOHX01000003">
    <property type="protein sequence ID" value="SET52179.1"/>
    <property type="molecule type" value="Genomic_DNA"/>
</dbReference>
<dbReference type="STRING" id="568860.SAMN05421811_103298"/>
<evidence type="ECO:0000313" key="2">
    <source>
        <dbReference type="Proteomes" id="UP000199361"/>
    </source>
</evidence>
<keyword evidence="2" id="KW-1185">Reference proteome</keyword>
<evidence type="ECO:0000313" key="1">
    <source>
        <dbReference type="EMBL" id="SET52179.1"/>
    </source>
</evidence>
<sequence length="66" mass="6985">MRFCPWCRSTLPADHVCPAGAVGCTNRPPDDTPCGGCPACIAAMTADLARRADLIEHGTPNDLYNP</sequence>
<proteinExistence type="predicted"/>
<protein>
    <submittedName>
        <fullName evidence="1">Uncharacterized protein</fullName>
    </submittedName>
</protein>
<name>A0A1I0F554_9ACTN</name>
<organism evidence="1 2">
    <name type="scientific">Nonomuraea wenchangensis</name>
    <dbReference type="NCBI Taxonomy" id="568860"/>
    <lineage>
        <taxon>Bacteria</taxon>
        <taxon>Bacillati</taxon>
        <taxon>Actinomycetota</taxon>
        <taxon>Actinomycetes</taxon>
        <taxon>Streptosporangiales</taxon>
        <taxon>Streptosporangiaceae</taxon>
        <taxon>Nonomuraea</taxon>
    </lineage>
</organism>
<accession>A0A1I0F554</accession>
<gene>
    <name evidence="1" type="ORF">SAMN05421811_103298</name>
</gene>